<evidence type="ECO:0000256" key="2">
    <source>
        <dbReference type="ARBA" id="ARBA00011738"/>
    </source>
</evidence>
<protein>
    <recommendedName>
        <fullName evidence="3">beta-glucosidase</fullName>
        <ecNumber evidence="3">3.2.1.21</ecNumber>
    </recommendedName>
</protein>
<keyword evidence="6 9" id="KW-0326">Glycosidase</keyword>
<evidence type="ECO:0000256" key="3">
    <source>
        <dbReference type="ARBA" id="ARBA00012744"/>
    </source>
</evidence>
<dbReference type="PRINTS" id="PR00131">
    <property type="entry name" value="GLHYDRLASE1"/>
</dbReference>
<gene>
    <name evidence="10" type="ORF">ILUMI_19908</name>
</gene>
<dbReference type="OrthoDB" id="65569at2759"/>
<dbReference type="InterPro" id="IPR001360">
    <property type="entry name" value="Glyco_hydro_1"/>
</dbReference>
<dbReference type="EMBL" id="VTPC01088196">
    <property type="protein sequence ID" value="KAF2886265.1"/>
    <property type="molecule type" value="Genomic_DNA"/>
</dbReference>
<organism evidence="10 11">
    <name type="scientific">Ignelater luminosus</name>
    <name type="common">Cucubano</name>
    <name type="synonym">Pyrophorus luminosus</name>
    <dbReference type="NCBI Taxonomy" id="2038154"/>
    <lineage>
        <taxon>Eukaryota</taxon>
        <taxon>Metazoa</taxon>
        <taxon>Ecdysozoa</taxon>
        <taxon>Arthropoda</taxon>
        <taxon>Hexapoda</taxon>
        <taxon>Insecta</taxon>
        <taxon>Pterygota</taxon>
        <taxon>Neoptera</taxon>
        <taxon>Endopterygota</taxon>
        <taxon>Coleoptera</taxon>
        <taxon>Polyphaga</taxon>
        <taxon>Elateriformia</taxon>
        <taxon>Elateroidea</taxon>
        <taxon>Elateridae</taxon>
        <taxon>Agrypninae</taxon>
        <taxon>Pyrophorini</taxon>
        <taxon>Ignelater</taxon>
    </lineage>
</organism>
<comment type="caution">
    <text evidence="10">The sequence shown here is derived from an EMBL/GenBank/DDBJ whole genome shotgun (WGS) entry which is preliminary data.</text>
</comment>
<proteinExistence type="inferred from homology"/>
<evidence type="ECO:0000256" key="6">
    <source>
        <dbReference type="ARBA" id="ARBA00023295"/>
    </source>
</evidence>
<dbReference type="PANTHER" id="PTHR10353:SF36">
    <property type="entry name" value="LP05116P"/>
    <property type="match status" value="1"/>
</dbReference>
<evidence type="ECO:0000256" key="5">
    <source>
        <dbReference type="ARBA" id="ARBA00023180"/>
    </source>
</evidence>
<comment type="subunit">
    <text evidence="2">Homodimer.</text>
</comment>
<dbReference type="Proteomes" id="UP000801492">
    <property type="component" value="Unassembled WGS sequence"/>
</dbReference>
<dbReference type="EC" id="3.2.1.21" evidence="3"/>
<dbReference type="PROSITE" id="PS00572">
    <property type="entry name" value="GLYCOSYL_HYDROL_F1_1"/>
    <property type="match status" value="1"/>
</dbReference>
<dbReference type="AlphaFoldDB" id="A0A8K0CF97"/>
<accession>A0A8K0CF97</accession>
<dbReference type="InterPro" id="IPR018120">
    <property type="entry name" value="Glyco_hydro_1_AS"/>
</dbReference>
<dbReference type="FunFam" id="3.20.20.80:FF:000013">
    <property type="entry name" value="lactase-phlorizin hydrolase"/>
    <property type="match status" value="1"/>
</dbReference>
<keyword evidence="5" id="KW-0325">Glycoprotein</keyword>
<evidence type="ECO:0000313" key="11">
    <source>
        <dbReference type="Proteomes" id="UP000801492"/>
    </source>
</evidence>
<dbReference type="PROSITE" id="PS00653">
    <property type="entry name" value="GLYCOSYL_HYDROL_F1_2"/>
    <property type="match status" value="1"/>
</dbReference>
<evidence type="ECO:0000256" key="8">
    <source>
        <dbReference type="RuleBase" id="RU003690"/>
    </source>
</evidence>
<dbReference type="PANTHER" id="PTHR10353">
    <property type="entry name" value="GLYCOSYL HYDROLASE"/>
    <property type="match status" value="1"/>
</dbReference>
<evidence type="ECO:0000256" key="9">
    <source>
        <dbReference type="RuleBase" id="RU004468"/>
    </source>
</evidence>
<evidence type="ECO:0000256" key="4">
    <source>
        <dbReference type="ARBA" id="ARBA00022801"/>
    </source>
</evidence>
<keyword evidence="4 9" id="KW-0378">Hydrolase</keyword>
<evidence type="ECO:0000313" key="10">
    <source>
        <dbReference type="EMBL" id="KAF2886265.1"/>
    </source>
</evidence>
<evidence type="ECO:0000256" key="7">
    <source>
        <dbReference type="PROSITE-ProRule" id="PRU10055"/>
    </source>
</evidence>
<dbReference type="InterPro" id="IPR033132">
    <property type="entry name" value="GH_1_N_CS"/>
</dbReference>
<keyword evidence="11" id="KW-1185">Reference proteome</keyword>
<name>A0A8K0CF97_IGNLU</name>
<comment type="similarity">
    <text evidence="1 8">Belongs to the glycosyl hydrolase 1 family.</text>
</comment>
<dbReference type="Gene3D" id="3.20.20.80">
    <property type="entry name" value="Glycosidases"/>
    <property type="match status" value="1"/>
</dbReference>
<dbReference type="Pfam" id="PF00232">
    <property type="entry name" value="Glyco_hydro_1"/>
    <property type="match status" value="1"/>
</dbReference>
<reference evidence="10" key="1">
    <citation type="submission" date="2019-08" db="EMBL/GenBank/DDBJ databases">
        <title>The genome of the North American firefly Photinus pyralis.</title>
        <authorList>
            <consortium name="Photinus pyralis genome working group"/>
            <person name="Fallon T.R."/>
            <person name="Sander Lower S.E."/>
            <person name="Weng J.-K."/>
        </authorList>
    </citation>
    <scope>NUCLEOTIDE SEQUENCE</scope>
    <source>
        <strain evidence="10">TRF0915ILg1</strain>
        <tissue evidence="10">Whole body</tissue>
    </source>
</reference>
<feature type="active site" description="Nucleophile" evidence="7">
    <location>
        <position position="416"/>
    </location>
</feature>
<dbReference type="InterPro" id="IPR017853">
    <property type="entry name" value="GH"/>
</dbReference>
<dbReference type="SUPFAM" id="SSF51445">
    <property type="entry name" value="(Trans)glycosidases"/>
    <property type="match status" value="1"/>
</dbReference>
<sequence>MGHTSIHYLFFNKITSMVQFCKLVIFISSALSSYGRLNPNKFPDDFLFGIASASYQIEGAWNLSGKGENIWDRYTHTHPELILNRTNGDIACNSYHRYEEDVALIKKLGVQFYRFSLSWTRILPIGFSSKINPDGIRYYNNLINLLMKNDIIPIITIFHWDTPQHLEELGGFTNALMANWFEDYARVVFENFGDRVKVWITFNEPKEICLKGYGGDEKAPGYNLSGTADYICAHNLMKAHARAYHLYDKQFRSKQNGQISIVMDTFWMEPATNLTWDKKAAERRLAFIFGWYAHPVYSSNGDYPDVMKKYVARRSKREGFKRSRLPNFTKEEVNYIKGTYDFLGLNHYSTVLTKNVLFEPIFGKPSVEKDSMTVTEYDPSWPNSKASWLKVVPWGFTKLLVWLKNAYGNVPIYITENGFADDGEIDDKDRINYHKLYLSALLDAMHKYKVNVKAYTIWSFMDDFEWRDGYMTRFGLYHVDFNDPGRNRTPKASAEYYRKVIAARKIDGID</sequence>
<dbReference type="GO" id="GO:0008422">
    <property type="term" value="F:beta-glucosidase activity"/>
    <property type="evidence" value="ECO:0007669"/>
    <property type="project" value="TreeGrafter"/>
</dbReference>
<dbReference type="GO" id="GO:0005975">
    <property type="term" value="P:carbohydrate metabolic process"/>
    <property type="evidence" value="ECO:0007669"/>
    <property type="project" value="InterPro"/>
</dbReference>
<evidence type="ECO:0000256" key="1">
    <source>
        <dbReference type="ARBA" id="ARBA00010838"/>
    </source>
</evidence>